<protein>
    <submittedName>
        <fullName evidence="2">Uncharacterized protein</fullName>
    </submittedName>
</protein>
<proteinExistence type="predicted"/>
<feature type="transmembrane region" description="Helical" evidence="1">
    <location>
        <begin position="6"/>
        <end position="26"/>
    </location>
</feature>
<accession>A0A7V8FWZ0</accession>
<feature type="transmembrane region" description="Helical" evidence="1">
    <location>
        <begin position="98"/>
        <end position="118"/>
    </location>
</feature>
<dbReference type="AlphaFoldDB" id="A0A7V8FWZ0"/>
<keyword evidence="1" id="KW-0472">Membrane</keyword>
<name>A0A7V8FWZ0_9BURK</name>
<sequence>MSSDMVFEAMLVAFLILGLLVFAFFLQRTVQMYRLRRDAWFAVKRFLGLLLGSLGGGMAAVIAGLLIVTAWEALRRSVGTPACAGACYGYAAAAQAEALALVVFCFYLGFFGCLGLGAEVVWRKARSRAAGTPPEQGSEPHPAA</sequence>
<keyword evidence="1" id="KW-0812">Transmembrane</keyword>
<feature type="transmembrane region" description="Helical" evidence="1">
    <location>
        <begin position="46"/>
        <end position="71"/>
    </location>
</feature>
<gene>
    <name evidence="2" type="ORF">GAK35_02041</name>
</gene>
<comment type="caution">
    <text evidence="2">The sequence shown here is derived from an EMBL/GenBank/DDBJ whole genome shotgun (WGS) entry which is preliminary data.</text>
</comment>
<reference evidence="3" key="1">
    <citation type="journal article" date="2020" name="MBio">
        <title>Horizontal gene transfer to a defensive symbiont with a reduced genome amongst a multipartite beetle microbiome.</title>
        <authorList>
            <person name="Waterworth S.C."/>
            <person name="Florez L.V."/>
            <person name="Rees E.R."/>
            <person name="Hertweck C."/>
            <person name="Kaltenpoth M."/>
            <person name="Kwan J.C."/>
        </authorList>
    </citation>
    <scope>NUCLEOTIDE SEQUENCE [LARGE SCALE GENOMIC DNA]</scope>
</reference>
<organism evidence="2 3">
    <name type="scientific">Herbaspirillum frisingense</name>
    <dbReference type="NCBI Taxonomy" id="92645"/>
    <lineage>
        <taxon>Bacteria</taxon>
        <taxon>Pseudomonadati</taxon>
        <taxon>Pseudomonadota</taxon>
        <taxon>Betaproteobacteria</taxon>
        <taxon>Burkholderiales</taxon>
        <taxon>Oxalobacteraceae</taxon>
        <taxon>Herbaspirillum</taxon>
    </lineage>
</organism>
<evidence type="ECO:0000313" key="3">
    <source>
        <dbReference type="Proteomes" id="UP000462435"/>
    </source>
</evidence>
<evidence type="ECO:0000256" key="1">
    <source>
        <dbReference type="SAM" id="Phobius"/>
    </source>
</evidence>
<evidence type="ECO:0000313" key="2">
    <source>
        <dbReference type="EMBL" id="KAF1043814.1"/>
    </source>
</evidence>
<keyword evidence="1" id="KW-1133">Transmembrane helix</keyword>
<dbReference type="Proteomes" id="UP000462435">
    <property type="component" value="Unassembled WGS sequence"/>
</dbReference>
<dbReference type="EMBL" id="WNDX01000053">
    <property type="protein sequence ID" value="KAF1043814.1"/>
    <property type="molecule type" value="Genomic_DNA"/>
</dbReference>